<keyword evidence="2" id="KW-1185">Reference proteome</keyword>
<dbReference type="EMBL" id="CAKKNE010000004">
    <property type="protein sequence ID" value="CAH0373354.1"/>
    <property type="molecule type" value="Genomic_DNA"/>
</dbReference>
<evidence type="ECO:0000313" key="2">
    <source>
        <dbReference type="Proteomes" id="UP000789595"/>
    </source>
</evidence>
<dbReference type="InterPro" id="IPR011990">
    <property type="entry name" value="TPR-like_helical_dom_sf"/>
</dbReference>
<dbReference type="Proteomes" id="UP000789595">
    <property type="component" value="Unassembled WGS sequence"/>
</dbReference>
<evidence type="ECO:0000313" key="1">
    <source>
        <dbReference type="EMBL" id="CAH0373354.1"/>
    </source>
</evidence>
<dbReference type="SUPFAM" id="SSF48452">
    <property type="entry name" value="TPR-like"/>
    <property type="match status" value="1"/>
</dbReference>
<dbReference type="Gene3D" id="1.25.40.10">
    <property type="entry name" value="Tetratricopeptide repeat domain"/>
    <property type="match status" value="2"/>
</dbReference>
<proteinExistence type="predicted"/>
<sequence>MVSSKQALAEAHAAAARRAARARVAALKAGTSAKPVVDATWAKLMQGCADCQQRAEAAETLETWRAFAAAAHALRDAVGIEGDKCEEPGCKTCQPTPFLFVPKGVVMPPAPPKDEPTPEERRNAQAFAKKATCDAGIGLGGLLLKRGRRGEACDALATALKADESNGEAWTLRAAAFAEMGEDGSILEIVELHLRKAAQLSPDDDELQAQHAVAACRAAVVMEATDPPRVEGTLAERARQASTLLEDGATLMREGLYKTAHSRYLRAVDLLDALPGPKAKAAADEARLNAAGCLLQLPGDHDVASLCDALPSTRALLRRAAARERRGDYAAALADLREARLSSVDRALVDARIAHCEHLRDTRGVVV</sequence>
<dbReference type="AlphaFoldDB" id="A0A8J2SUY4"/>
<reference evidence="1" key="1">
    <citation type="submission" date="2021-11" db="EMBL/GenBank/DDBJ databases">
        <authorList>
            <consortium name="Genoscope - CEA"/>
            <person name="William W."/>
        </authorList>
    </citation>
    <scope>NUCLEOTIDE SEQUENCE</scope>
</reference>
<protein>
    <submittedName>
        <fullName evidence="1">Uncharacterized protein</fullName>
    </submittedName>
</protein>
<name>A0A8J2SUY4_9STRA</name>
<comment type="caution">
    <text evidence="1">The sequence shown here is derived from an EMBL/GenBank/DDBJ whole genome shotgun (WGS) entry which is preliminary data.</text>
</comment>
<organism evidence="1 2">
    <name type="scientific">Pelagomonas calceolata</name>
    <dbReference type="NCBI Taxonomy" id="35677"/>
    <lineage>
        <taxon>Eukaryota</taxon>
        <taxon>Sar</taxon>
        <taxon>Stramenopiles</taxon>
        <taxon>Ochrophyta</taxon>
        <taxon>Pelagophyceae</taxon>
        <taxon>Pelagomonadales</taxon>
        <taxon>Pelagomonadaceae</taxon>
        <taxon>Pelagomonas</taxon>
    </lineage>
</organism>
<accession>A0A8J2SUY4</accession>
<gene>
    <name evidence="1" type="ORF">PECAL_4P05440</name>
</gene>